<evidence type="ECO:0000313" key="1">
    <source>
        <dbReference type="EMBL" id="CAI6353080.1"/>
    </source>
</evidence>
<reference evidence="1 2" key="1">
    <citation type="submission" date="2023-01" db="EMBL/GenBank/DDBJ databases">
        <authorList>
            <person name="Whitehead M."/>
        </authorList>
    </citation>
    <scope>NUCLEOTIDE SEQUENCE [LARGE SCALE GENOMIC DNA]</scope>
</reference>
<sequence>MSVWPIQLMLNELPYREQRENIILVGLWFSPSKPDMNTILSPFVQELCKLHSEGIDIQLLGQNSPTNFKIYILISSVDSVARPMIQRTKQFNGKFGCSYCLNEGVIRDVGRGSFRVYLGDVGPKRTLEQHFADCNSIDQLEVKYKWSQRNISCITIRYLPFI</sequence>
<evidence type="ECO:0000313" key="2">
    <source>
        <dbReference type="Proteomes" id="UP001160148"/>
    </source>
</evidence>
<protein>
    <submittedName>
        <fullName evidence="1">Uncharacterized protein</fullName>
    </submittedName>
</protein>
<keyword evidence="2" id="KW-1185">Reference proteome</keyword>
<proteinExistence type="predicted"/>
<dbReference type="AlphaFoldDB" id="A0AAV0WBH2"/>
<dbReference type="EMBL" id="CARXXK010000002">
    <property type="protein sequence ID" value="CAI6353080.1"/>
    <property type="molecule type" value="Genomic_DNA"/>
</dbReference>
<gene>
    <name evidence="1" type="ORF">MEUPH1_LOCUS9243</name>
</gene>
<dbReference type="Proteomes" id="UP001160148">
    <property type="component" value="Unassembled WGS sequence"/>
</dbReference>
<name>A0AAV0WBH2_9HEMI</name>
<organism evidence="1 2">
    <name type="scientific">Macrosiphum euphorbiae</name>
    <name type="common">potato aphid</name>
    <dbReference type="NCBI Taxonomy" id="13131"/>
    <lineage>
        <taxon>Eukaryota</taxon>
        <taxon>Metazoa</taxon>
        <taxon>Ecdysozoa</taxon>
        <taxon>Arthropoda</taxon>
        <taxon>Hexapoda</taxon>
        <taxon>Insecta</taxon>
        <taxon>Pterygota</taxon>
        <taxon>Neoptera</taxon>
        <taxon>Paraneoptera</taxon>
        <taxon>Hemiptera</taxon>
        <taxon>Sternorrhyncha</taxon>
        <taxon>Aphidomorpha</taxon>
        <taxon>Aphidoidea</taxon>
        <taxon>Aphididae</taxon>
        <taxon>Macrosiphini</taxon>
        <taxon>Macrosiphum</taxon>
    </lineage>
</organism>
<accession>A0AAV0WBH2</accession>
<comment type="caution">
    <text evidence="1">The sequence shown here is derived from an EMBL/GenBank/DDBJ whole genome shotgun (WGS) entry which is preliminary data.</text>
</comment>